<evidence type="ECO:0000313" key="5">
    <source>
        <dbReference type="EMBL" id="KAF0319408.1"/>
    </source>
</evidence>
<feature type="region of interest" description="Disordered" evidence="3">
    <location>
        <begin position="49"/>
        <end position="100"/>
    </location>
</feature>
<accession>A0A8H3W1G5</accession>
<feature type="domain" description="Scytalone dehydratase-like" evidence="4">
    <location>
        <begin position="7"/>
        <end position="45"/>
    </location>
</feature>
<feature type="compositionally biased region" description="Polar residues" evidence="3">
    <location>
        <begin position="51"/>
        <end position="60"/>
    </location>
</feature>
<dbReference type="GO" id="GO:0016829">
    <property type="term" value="F:lyase activity"/>
    <property type="evidence" value="ECO:0007669"/>
    <property type="project" value="UniProtKB-KW"/>
</dbReference>
<evidence type="ECO:0000313" key="6">
    <source>
        <dbReference type="Proteomes" id="UP000434172"/>
    </source>
</evidence>
<dbReference type="EMBL" id="WOWK01000096">
    <property type="protein sequence ID" value="KAF0319408.1"/>
    <property type="molecule type" value="Genomic_DNA"/>
</dbReference>
<evidence type="ECO:0000259" key="4">
    <source>
        <dbReference type="Pfam" id="PF02982"/>
    </source>
</evidence>
<keyword evidence="6" id="KW-1185">Reference proteome</keyword>
<dbReference type="SUPFAM" id="SSF54427">
    <property type="entry name" value="NTF2-like"/>
    <property type="match status" value="2"/>
</dbReference>
<dbReference type="Gene3D" id="3.10.450.50">
    <property type="match status" value="1"/>
</dbReference>
<organism evidence="5 6">
    <name type="scientific">Colletotrichum asianum</name>
    <dbReference type="NCBI Taxonomy" id="702518"/>
    <lineage>
        <taxon>Eukaryota</taxon>
        <taxon>Fungi</taxon>
        <taxon>Dikarya</taxon>
        <taxon>Ascomycota</taxon>
        <taxon>Pezizomycotina</taxon>
        <taxon>Sordariomycetes</taxon>
        <taxon>Hypocreomycetidae</taxon>
        <taxon>Glomerellales</taxon>
        <taxon>Glomerellaceae</taxon>
        <taxon>Colletotrichum</taxon>
        <taxon>Colletotrichum gloeosporioides species complex</taxon>
    </lineage>
</organism>
<protein>
    <submittedName>
        <fullName evidence="5">Scytalone dehydratase</fullName>
    </submittedName>
</protein>
<dbReference type="AlphaFoldDB" id="A0A8H3W1G5"/>
<name>A0A8H3W1G5_9PEZI</name>
<dbReference type="OrthoDB" id="5281072at2759"/>
<dbReference type="Proteomes" id="UP000434172">
    <property type="component" value="Unassembled WGS sequence"/>
</dbReference>
<reference evidence="5 6" key="1">
    <citation type="submission" date="2019-12" db="EMBL/GenBank/DDBJ databases">
        <title>A genome sequence resource for the geographically widespread anthracnose pathogen Colletotrichum asianum.</title>
        <authorList>
            <person name="Meng Y."/>
        </authorList>
    </citation>
    <scope>NUCLEOTIDE SEQUENCE [LARGE SCALE GENOMIC DNA]</scope>
    <source>
        <strain evidence="5 6">ICMP 18580</strain>
    </source>
</reference>
<sequence length="248" mass="28125">MASPAGNITFDDYLGLTACLFEWADSYDSKDWDRLRKCIAPELRVRPPSTHLPQSITTYPTPAVAPPLRPSHNPNPVSSLLSRPVEEGGDDDDAQTHHQTHIPHQIDYRSFLDKIWEAMPAEEFIAMISDKAVLGNPLLKTQHFIGGTRWEKVSDTEVIGHHQLRVPHQKYTDASRKTVAVKGHAHSYNMHWYKKVNGVWKFAGLNPEIRWSEYDFEAVFADGRDSFGEDEKSDVKVVEKELKSAVAH</sequence>
<evidence type="ECO:0000256" key="1">
    <source>
        <dbReference type="ARBA" id="ARBA00008584"/>
    </source>
</evidence>
<gene>
    <name evidence="5" type="ORF">GQ607_013376</name>
</gene>
<dbReference type="Pfam" id="PF02982">
    <property type="entry name" value="Scytalone_dh"/>
    <property type="match status" value="2"/>
</dbReference>
<comment type="similarity">
    <text evidence="1">Belongs to the scytalone dehydratase family.</text>
</comment>
<keyword evidence="2" id="KW-0456">Lyase</keyword>
<proteinExistence type="inferred from homology"/>
<feature type="domain" description="Scytalone dehydratase-like" evidence="4">
    <location>
        <begin position="105"/>
        <end position="227"/>
    </location>
</feature>
<comment type="caution">
    <text evidence="5">The sequence shown here is derived from an EMBL/GenBank/DDBJ whole genome shotgun (WGS) entry which is preliminary data.</text>
</comment>
<feature type="compositionally biased region" description="Polar residues" evidence="3">
    <location>
        <begin position="72"/>
        <end position="81"/>
    </location>
</feature>
<evidence type="ECO:0000256" key="3">
    <source>
        <dbReference type="SAM" id="MobiDB-lite"/>
    </source>
</evidence>
<dbReference type="InterPro" id="IPR032710">
    <property type="entry name" value="NTF2-like_dom_sf"/>
</dbReference>
<evidence type="ECO:0000256" key="2">
    <source>
        <dbReference type="ARBA" id="ARBA00023239"/>
    </source>
</evidence>
<dbReference type="InterPro" id="IPR049884">
    <property type="entry name" value="Scytalone_dh"/>
</dbReference>